<comment type="caution">
    <text evidence="2">The sequence shown here is derived from an EMBL/GenBank/DDBJ whole genome shotgun (WGS) entry which is preliminary data.</text>
</comment>
<dbReference type="InterPro" id="IPR035965">
    <property type="entry name" value="PAS-like_dom_sf"/>
</dbReference>
<keyword evidence="1" id="KW-0812">Transmembrane</keyword>
<dbReference type="Pfam" id="PF12860">
    <property type="entry name" value="PAS_7"/>
    <property type="match status" value="1"/>
</dbReference>
<name>A0AAW9SRI3_9RHOB</name>
<sequence length="506" mass="56070">MEDILFLAIGAGVGIAVLLALGLLLAVGRQTRGRQAPDAGRLTSVLLMRNGRVVDHSPDLVTLLDRPALTGLDWEPLREAFSAGFPDLPARAPDSHRVWHCALLDECTLTAEPLADGLRLTLSCVPDGAAAVFRAAALLPEFDRLSDIALRAPEPVWEMDEDGAVIWHNEAYAELCRDAGHDRPEVCPFALPLPEHGTARSTRVSLRRQAGTQVSWFEISSRSISCGWMHYAKSIDSLVNAEMAQRNFVQTLTKTFAHLPIGLAVFDRDRQLVLFNPALLDLTHLPVDFLSAKPNLLSFFDHMRESRMMPEPKNYTSWRGKLYDVVSAAREDRYCETWNLPSGLTYKITGRPHPDGAVAFLIEDISAEISLTRRFRSELELTQSVLDCFPEGVAVFSRLGVLTFSNAAYRAQWKCDPDSAFAEVTIVDATRDWQAKCQPSPIWQEIREFVLVLRDRSAWDSDITLTDGDRLVCTVEPVAAGATMVRFTHPARPAEALPLLRSSSGG</sequence>
<evidence type="ECO:0000313" key="3">
    <source>
        <dbReference type="Proteomes" id="UP001428774"/>
    </source>
</evidence>
<dbReference type="RefSeq" id="WP_347166370.1">
    <property type="nucleotide sequence ID" value="NZ_JBDNCH010000002.1"/>
</dbReference>
<feature type="transmembrane region" description="Helical" evidence="1">
    <location>
        <begin position="6"/>
        <end position="27"/>
    </location>
</feature>
<dbReference type="SUPFAM" id="SSF55785">
    <property type="entry name" value="PYP-like sensor domain (PAS domain)"/>
    <property type="match status" value="1"/>
</dbReference>
<keyword evidence="1" id="KW-1133">Transmembrane helix</keyword>
<accession>A0AAW9SRI3</accession>
<keyword evidence="1" id="KW-0472">Membrane</keyword>
<evidence type="ECO:0000256" key="1">
    <source>
        <dbReference type="SAM" id="Phobius"/>
    </source>
</evidence>
<organism evidence="2 3">
    <name type="scientific">Ponticoccus litoralis</name>
    <dbReference type="NCBI Taxonomy" id="422297"/>
    <lineage>
        <taxon>Bacteria</taxon>
        <taxon>Pseudomonadati</taxon>
        <taxon>Pseudomonadota</taxon>
        <taxon>Alphaproteobacteria</taxon>
        <taxon>Rhodobacterales</taxon>
        <taxon>Roseobacteraceae</taxon>
        <taxon>Ponticoccus</taxon>
    </lineage>
</organism>
<keyword evidence="3" id="KW-1185">Reference proteome</keyword>
<dbReference type="AlphaFoldDB" id="A0AAW9SRI3"/>
<dbReference type="EMBL" id="JBDNCH010000002">
    <property type="protein sequence ID" value="MEN9061283.1"/>
    <property type="molecule type" value="Genomic_DNA"/>
</dbReference>
<reference evidence="2 3" key="1">
    <citation type="submission" date="2024-05" db="EMBL/GenBank/DDBJ databases">
        <title>Genome sequence of Ponticoccus litoralis KCCM 90028.</title>
        <authorList>
            <person name="Kim J.M."/>
            <person name="Lee J.K."/>
            <person name="Choi B.J."/>
            <person name="Bayburt H."/>
            <person name="Baek J.H."/>
            <person name="Jeon C.O."/>
        </authorList>
    </citation>
    <scope>NUCLEOTIDE SEQUENCE [LARGE SCALE GENOMIC DNA]</scope>
    <source>
        <strain evidence="2 3">KCCM 90028</strain>
    </source>
</reference>
<proteinExistence type="predicted"/>
<evidence type="ECO:0000313" key="2">
    <source>
        <dbReference type="EMBL" id="MEN9061283.1"/>
    </source>
</evidence>
<protein>
    <submittedName>
        <fullName evidence="2">PAS-domain containing protein</fullName>
    </submittedName>
</protein>
<dbReference type="Proteomes" id="UP001428774">
    <property type="component" value="Unassembled WGS sequence"/>
</dbReference>
<gene>
    <name evidence="2" type="ORF">ABFB10_09750</name>
</gene>